<dbReference type="AlphaFoldDB" id="T2KJK0"/>
<accession>T2KJK0</accession>
<evidence type="ECO:0000256" key="1">
    <source>
        <dbReference type="SAM" id="MobiDB-lite"/>
    </source>
</evidence>
<dbReference type="HOGENOM" id="CLU_2450284_0_0_10"/>
<organism evidence="2 3">
    <name type="scientific">Formosa agariphila (strain DSM 15362 / KCTC 12365 / LMG 23005 / KMM 3901 / M-2Alg 35-1)</name>
    <dbReference type="NCBI Taxonomy" id="1347342"/>
    <lineage>
        <taxon>Bacteria</taxon>
        <taxon>Pseudomonadati</taxon>
        <taxon>Bacteroidota</taxon>
        <taxon>Flavobacteriia</taxon>
        <taxon>Flavobacteriales</taxon>
        <taxon>Flavobacteriaceae</taxon>
        <taxon>Formosa</taxon>
    </lineage>
</organism>
<dbReference type="Proteomes" id="UP000016160">
    <property type="component" value="Chromosome"/>
</dbReference>
<dbReference type="PATRIC" id="fig|1347342.6.peg.461"/>
<gene>
    <name evidence="2" type="ORF">BN863_4570</name>
</gene>
<reference evidence="2 3" key="1">
    <citation type="journal article" date="2013" name="Appl. Environ. Microbiol.">
        <title>The genome of the alga-associated marine flavobacterium Formosa agariphila KMM 3901T reveals a broad potential for degradation of algal polysaccharides.</title>
        <authorList>
            <person name="Mann A.J."/>
            <person name="Hahnke R.L."/>
            <person name="Huang S."/>
            <person name="Werner J."/>
            <person name="Xing P."/>
            <person name="Barbeyron T."/>
            <person name="Huettel B."/>
            <person name="Stueber K."/>
            <person name="Reinhardt R."/>
            <person name="Harder J."/>
            <person name="Gloeckner F.O."/>
            <person name="Amann R.I."/>
            <person name="Teeling H."/>
        </authorList>
    </citation>
    <scope>NUCLEOTIDE SEQUENCE [LARGE SCALE GENOMIC DNA]</scope>
    <source>
        <strain evidence="3">DSM 15362 / KCTC 12365 / LMG 23005 / KMM 3901</strain>
    </source>
</reference>
<evidence type="ECO:0000313" key="2">
    <source>
        <dbReference type="EMBL" id="CDF78169.1"/>
    </source>
</evidence>
<keyword evidence="3" id="KW-1185">Reference proteome</keyword>
<feature type="compositionally biased region" description="Polar residues" evidence="1">
    <location>
        <begin position="1"/>
        <end position="17"/>
    </location>
</feature>
<proteinExistence type="predicted"/>
<dbReference type="STRING" id="1347342.BN863_4570"/>
<protein>
    <submittedName>
        <fullName evidence="2">Uncharacterized protein</fullName>
    </submittedName>
</protein>
<name>T2KJK0_FORAG</name>
<dbReference type="EMBL" id="HG315671">
    <property type="protein sequence ID" value="CDF78169.1"/>
    <property type="molecule type" value="Genomic_DNA"/>
</dbReference>
<sequence length="89" mass="9736">MKTTTVNLNKGKSSSGIKENLKRSKNHRNAAAHLLTAAKYHFEAAIHHEKGNYEKAEISTIAAHNQVTLSNETQKLSKQHAIIGSSVSD</sequence>
<dbReference type="OrthoDB" id="9911982at2"/>
<evidence type="ECO:0000313" key="3">
    <source>
        <dbReference type="Proteomes" id="UP000016160"/>
    </source>
</evidence>
<dbReference type="RefSeq" id="WP_038527006.1">
    <property type="nucleotide sequence ID" value="NZ_HG315671.1"/>
</dbReference>
<feature type="region of interest" description="Disordered" evidence="1">
    <location>
        <begin position="1"/>
        <end position="21"/>
    </location>
</feature>